<evidence type="ECO:0000259" key="1">
    <source>
        <dbReference type="PROSITE" id="PS51154"/>
    </source>
</evidence>
<dbReference type="SUPFAM" id="SSF52949">
    <property type="entry name" value="Macro domain-like"/>
    <property type="match status" value="1"/>
</dbReference>
<dbReference type="SMART" id="SM00506">
    <property type="entry name" value="A1pp"/>
    <property type="match status" value="1"/>
</dbReference>
<name>A0A7V8SYC4_9BACT</name>
<dbReference type="PROSITE" id="PS51154">
    <property type="entry name" value="MACRO"/>
    <property type="match status" value="1"/>
</dbReference>
<organism evidence="2 3">
    <name type="scientific">Candidatus Acidiferrum panamense</name>
    <dbReference type="NCBI Taxonomy" id="2741543"/>
    <lineage>
        <taxon>Bacteria</taxon>
        <taxon>Pseudomonadati</taxon>
        <taxon>Acidobacteriota</taxon>
        <taxon>Terriglobia</taxon>
        <taxon>Candidatus Acidiferrales</taxon>
        <taxon>Candidatus Acidiferrum</taxon>
    </lineage>
</organism>
<dbReference type="InterPro" id="IPR043472">
    <property type="entry name" value="Macro_dom-like"/>
</dbReference>
<dbReference type="Gene3D" id="3.40.220.10">
    <property type="entry name" value="Leucine Aminopeptidase, subunit E, domain 1"/>
    <property type="match status" value="1"/>
</dbReference>
<accession>A0A7V8SYC4</accession>
<protein>
    <submittedName>
        <fullName evidence="2">Macro domain-containing protein</fullName>
    </submittedName>
</protein>
<evidence type="ECO:0000313" key="3">
    <source>
        <dbReference type="Proteomes" id="UP000567293"/>
    </source>
</evidence>
<dbReference type="EMBL" id="JACDQQ010001599">
    <property type="protein sequence ID" value="MBA0086612.1"/>
    <property type="molecule type" value="Genomic_DNA"/>
</dbReference>
<dbReference type="InterPro" id="IPR002589">
    <property type="entry name" value="Macro_dom"/>
</dbReference>
<feature type="domain" description="Macro" evidence="1">
    <location>
        <begin position="1"/>
        <end position="175"/>
    </location>
</feature>
<sequence>MPPRKPLADKILIQQGDLTEMDTDAIVNAANNDLILGGGVAGAIRRKGGDAIQRECNEIGSIPVGYAAITTGGKLKARFVIHAASMRLGGATTGDALRSSTMHCLKIANERGLKSIAFPAVGTGVAGFPLEECANIMLREAAEHLRGETSLEAVHFVLLDDAAREIFERSWKKLQSELASGTAGAGGA</sequence>
<gene>
    <name evidence="2" type="ORF">HRJ53_16650</name>
</gene>
<keyword evidence="3" id="KW-1185">Reference proteome</keyword>
<dbReference type="PANTHER" id="PTHR11106">
    <property type="entry name" value="GANGLIOSIDE INDUCED DIFFERENTIATION ASSOCIATED PROTEIN 2-RELATED"/>
    <property type="match status" value="1"/>
</dbReference>
<evidence type="ECO:0000313" key="2">
    <source>
        <dbReference type="EMBL" id="MBA0086612.1"/>
    </source>
</evidence>
<reference evidence="2" key="1">
    <citation type="submission" date="2020-06" db="EMBL/GenBank/DDBJ databases">
        <title>Legume-microbial interactions unlock mineral nutrients during tropical forest succession.</title>
        <authorList>
            <person name="Epihov D.Z."/>
        </authorList>
    </citation>
    <scope>NUCLEOTIDE SEQUENCE [LARGE SCALE GENOMIC DNA]</scope>
    <source>
        <strain evidence="2">Pan2503</strain>
    </source>
</reference>
<dbReference type="AlphaFoldDB" id="A0A7V8SYC4"/>
<dbReference type="PANTHER" id="PTHR11106:SF111">
    <property type="entry name" value="MACRO DOMAIN-CONTAINING PROTEIN"/>
    <property type="match status" value="1"/>
</dbReference>
<proteinExistence type="predicted"/>
<comment type="caution">
    <text evidence="2">The sequence shown here is derived from an EMBL/GenBank/DDBJ whole genome shotgun (WGS) entry which is preliminary data.</text>
</comment>
<dbReference type="Proteomes" id="UP000567293">
    <property type="component" value="Unassembled WGS sequence"/>
</dbReference>
<dbReference type="Pfam" id="PF01661">
    <property type="entry name" value="Macro"/>
    <property type="match status" value="1"/>
</dbReference>